<gene>
    <name evidence="1" type="ORF">C8A05DRAFT_31282</name>
</gene>
<dbReference type="AlphaFoldDB" id="A0AAN6RVV8"/>
<accession>A0AAN6RVV8</accession>
<protein>
    <submittedName>
        <fullName evidence="1">Uncharacterized protein</fullName>
    </submittedName>
</protein>
<evidence type="ECO:0000313" key="1">
    <source>
        <dbReference type="EMBL" id="KAK3904925.1"/>
    </source>
</evidence>
<comment type="caution">
    <text evidence="1">The sequence shown here is derived from an EMBL/GenBank/DDBJ whole genome shotgun (WGS) entry which is preliminary data.</text>
</comment>
<dbReference type="EMBL" id="MU855378">
    <property type="protein sequence ID" value="KAK3904925.1"/>
    <property type="molecule type" value="Genomic_DNA"/>
</dbReference>
<proteinExistence type="predicted"/>
<organism evidence="1 2">
    <name type="scientific">Staphylotrichum tortipilum</name>
    <dbReference type="NCBI Taxonomy" id="2831512"/>
    <lineage>
        <taxon>Eukaryota</taxon>
        <taxon>Fungi</taxon>
        <taxon>Dikarya</taxon>
        <taxon>Ascomycota</taxon>
        <taxon>Pezizomycotina</taxon>
        <taxon>Sordariomycetes</taxon>
        <taxon>Sordariomycetidae</taxon>
        <taxon>Sordariales</taxon>
        <taxon>Chaetomiaceae</taxon>
        <taxon>Staphylotrichum</taxon>
    </lineage>
</organism>
<reference evidence="1" key="2">
    <citation type="submission" date="2023-05" db="EMBL/GenBank/DDBJ databases">
        <authorList>
            <consortium name="Lawrence Berkeley National Laboratory"/>
            <person name="Steindorff A."/>
            <person name="Hensen N."/>
            <person name="Bonometti L."/>
            <person name="Westerberg I."/>
            <person name="Brannstrom I.O."/>
            <person name="Guillou S."/>
            <person name="Cros-Aarteil S."/>
            <person name="Calhoun S."/>
            <person name="Haridas S."/>
            <person name="Kuo A."/>
            <person name="Mondo S."/>
            <person name="Pangilinan J."/>
            <person name="Riley R."/>
            <person name="Labutti K."/>
            <person name="Andreopoulos B."/>
            <person name="Lipzen A."/>
            <person name="Chen C."/>
            <person name="Yanf M."/>
            <person name="Daum C."/>
            <person name="Ng V."/>
            <person name="Clum A."/>
            <person name="Ohm R."/>
            <person name="Martin F."/>
            <person name="Silar P."/>
            <person name="Natvig D."/>
            <person name="Lalanne C."/>
            <person name="Gautier V."/>
            <person name="Ament-Velasquez S.L."/>
            <person name="Kruys A."/>
            <person name="Hutchinson M.I."/>
            <person name="Powell A.J."/>
            <person name="Barry K."/>
            <person name="Miller A.N."/>
            <person name="Grigoriev I.V."/>
            <person name="Debuchy R."/>
            <person name="Gladieux P."/>
            <person name="Thoren M.H."/>
            <person name="Johannesson H."/>
        </authorList>
    </citation>
    <scope>NUCLEOTIDE SEQUENCE</scope>
    <source>
        <strain evidence="1">CBS 103.79</strain>
    </source>
</reference>
<name>A0AAN6RVV8_9PEZI</name>
<reference evidence="1" key="1">
    <citation type="journal article" date="2023" name="Mol. Phylogenet. Evol.">
        <title>Genome-scale phylogeny and comparative genomics of the fungal order Sordariales.</title>
        <authorList>
            <person name="Hensen N."/>
            <person name="Bonometti L."/>
            <person name="Westerberg I."/>
            <person name="Brannstrom I.O."/>
            <person name="Guillou S."/>
            <person name="Cros-Aarteil S."/>
            <person name="Calhoun S."/>
            <person name="Haridas S."/>
            <person name="Kuo A."/>
            <person name="Mondo S."/>
            <person name="Pangilinan J."/>
            <person name="Riley R."/>
            <person name="LaButti K."/>
            <person name="Andreopoulos B."/>
            <person name="Lipzen A."/>
            <person name="Chen C."/>
            <person name="Yan M."/>
            <person name="Daum C."/>
            <person name="Ng V."/>
            <person name="Clum A."/>
            <person name="Steindorff A."/>
            <person name="Ohm R.A."/>
            <person name="Martin F."/>
            <person name="Silar P."/>
            <person name="Natvig D.O."/>
            <person name="Lalanne C."/>
            <person name="Gautier V."/>
            <person name="Ament-Velasquez S.L."/>
            <person name="Kruys A."/>
            <person name="Hutchinson M.I."/>
            <person name="Powell A.J."/>
            <person name="Barry K."/>
            <person name="Miller A.N."/>
            <person name="Grigoriev I.V."/>
            <person name="Debuchy R."/>
            <person name="Gladieux P."/>
            <person name="Hiltunen Thoren M."/>
            <person name="Johannesson H."/>
        </authorList>
    </citation>
    <scope>NUCLEOTIDE SEQUENCE</scope>
    <source>
        <strain evidence="1">CBS 103.79</strain>
    </source>
</reference>
<keyword evidence="2" id="KW-1185">Reference proteome</keyword>
<evidence type="ECO:0000313" key="2">
    <source>
        <dbReference type="Proteomes" id="UP001303889"/>
    </source>
</evidence>
<dbReference type="Proteomes" id="UP001303889">
    <property type="component" value="Unassembled WGS sequence"/>
</dbReference>
<sequence>MPFNYGEGDKALIQLQIAIVQSTADMSIFAWKDDRTPCPAFAGMLADFPRLFASYDEVESVLGDSAYGNFAITTRGIQTEGSQIRNLLAAPGDGQLRVALDTFCHIRGVMQGVCIRRVR</sequence>